<name>A0A0G8EYK3_BACCE</name>
<proteinExistence type="predicted"/>
<dbReference type="Proteomes" id="UP000035214">
    <property type="component" value="Unassembled WGS sequence"/>
</dbReference>
<evidence type="ECO:0000256" key="1">
    <source>
        <dbReference type="SAM" id="Phobius"/>
    </source>
</evidence>
<keyword evidence="1" id="KW-1133">Transmembrane helix</keyword>
<keyword evidence="1" id="KW-0472">Membrane</keyword>
<dbReference type="AlphaFoldDB" id="A0A0G8EYK3"/>
<organism evidence="2 3">
    <name type="scientific">Bacillus cereus</name>
    <dbReference type="NCBI Taxonomy" id="1396"/>
    <lineage>
        <taxon>Bacteria</taxon>
        <taxon>Bacillati</taxon>
        <taxon>Bacillota</taxon>
        <taxon>Bacilli</taxon>
        <taxon>Bacillales</taxon>
        <taxon>Bacillaceae</taxon>
        <taxon>Bacillus</taxon>
        <taxon>Bacillus cereus group</taxon>
    </lineage>
</organism>
<dbReference type="PATRIC" id="fig|1396.428.peg.4697"/>
<evidence type="ECO:0000313" key="2">
    <source>
        <dbReference type="EMBL" id="KLA29214.1"/>
    </source>
</evidence>
<gene>
    <name evidence="2" type="ORF">B4077_0813</name>
</gene>
<feature type="transmembrane region" description="Helical" evidence="1">
    <location>
        <begin position="12"/>
        <end position="32"/>
    </location>
</feature>
<dbReference type="EMBL" id="LCYI01000024">
    <property type="protein sequence ID" value="KLA29214.1"/>
    <property type="molecule type" value="Genomic_DNA"/>
</dbReference>
<keyword evidence="1" id="KW-0812">Transmembrane</keyword>
<reference evidence="2 3" key="1">
    <citation type="submission" date="2015-04" db="EMBL/GenBank/DDBJ databases">
        <title>Draft Genome Sequences of Eight Spore-Forming Food Isolates of Bacillus cereus Genome sequencing.</title>
        <authorList>
            <person name="Krawcyk A.O."/>
            <person name="de Jong A."/>
            <person name="Eijlander R.T."/>
            <person name="Berendsen E.M."/>
            <person name="Holsappel S."/>
            <person name="Wells-Bennik M."/>
            <person name="Kuipers O.P."/>
        </authorList>
    </citation>
    <scope>NUCLEOTIDE SEQUENCE [LARGE SCALE GENOMIC DNA]</scope>
    <source>
        <strain evidence="2 3">B4077</strain>
    </source>
</reference>
<sequence length="44" mass="5148">MKRFTKKQKVIIIIFIVFVVFVLLIFLGLITIKTTLFEGSIYVN</sequence>
<comment type="caution">
    <text evidence="2">The sequence shown here is derived from an EMBL/GenBank/DDBJ whole genome shotgun (WGS) entry which is preliminary data.</text>
</comment>
<evidence type="ECO:0000313" key="3">
    <source>
        <dbReference type="Proteomes" id="UP000035214"/>
    </source>
</evidence>
<protein>
    <submittedName>
        <fullName evidence="2">Uncharacterized protein</fullName>
    </submittedName>
</protein>
<accession>A0A0G8EYK3</accession>